<gene>
    <name evidence="2" type="ORF">J1605_015984</name>
</gene>
<keyword evidence="3" id="KW-1185">Reference proteome</keyword>
<organism evidence="2 3">
    <name type="scientific">Eschrichtius robustus</name>
    <name type="common">California gray whale</name>
    <name type="synonym">Eschrichtius gibbosus</name>
    <dbReference type="NCBI Taxonomy" id="9764"/>
    <lineage>
        <taxon>Eukaryota</taxon>
        <taxon>Metazoa</taxon>
        <taxon>Chordata</taxon>
        <taxon>Craniata</taxon>
        <taxon>Vertebrata</taxon>
        <taxon>Euteleostomi</taxon>
        <taxon>Mammalia</taxon>
        <taxon>Eutheria</taxon>
        <taxon>Laurasiatheria</taxon>
        <taxon>Artiodactyla</taxon>
        <taxon>Whippomorpha</taxon>
        <taxon>Cetacea</taxon>
        <taxon>Mysticeti</taxon>
        <taxon>Eschrichtiidae</taxon>
        <taxon>Eschrichtius</taxon>
    </lineage>
</organism>
<evidence type="ECO:0000256" key="1">
    <source>
        <dbReference type="ARBA" id="ARBA00006484"/>
    </source>
</evidence>
<dbReference type="Proteomes" id="UP001159641">
    <property type="component" value="Unassembled WGS sequence"/>
</dbReference>
<dbReference type="EMBL" id="JAIQCJ010002543">
    <property type="protein sequence ID" value="KAJ8775921.1"/>
    <property type="molecule type" value="Genomic_DNA"/>
</dbReference>
<dbReference type="GO" id="GO:0004090">
    <property type="term" value="F:carbonyl reductase (NADPH) activity"/>
    <property type="evidence" value="ECO:0007669"/>
    <property type="project" value="TreeGrafter"/>
</dbReference>
<reference evidence="2 3" key="1">
    <citation type="submission" date="2022-11" db="EMBL/GenBank/DDBJ databases">
        <title>Whole genome sequence of Eschrichtius robustus ER-17-0199.</title>
        <authorList>
            <person name="Bruniche-Olsen A."/>
            <person name="Black A.N."/>
            <person name="Fields C.J."/>
            <person name="Walden K."/>
            <person name="Dewoody J.A."/>
        </authorList>
    </citation>
    <scope>NUCLEOTIDE SEQUENCE [LARGE SCALE GENOMIC DNA]</scope>
    <source>
        <strain evidence="2">ER-17-0199</strain>
        <tissue evidence="2">Blubber</tissue>
    </source>
</reference>
<dbReference type="PANTHER" id="PTHR43943">
    <property type="entry name" value="DEHYDROGENASE/REDUCTASE (SDR FAMILY) MEMBER 4"/>
    <property type="match status" value="1"/>
</dbReference>
<protein>
    <submittedName>
        <fullName evidence="2">Uncharacterized protein</fullName>
    </submittedName>
</protein>
<evidence type="ECO:0000313" key="3">
    <source>
        <dbReference type="Proteomes" id="UP001159641"/>
    </source>
</evidence>
<comment type="similarity">
    <text evidence="1">Belongs to the short-chain dehydrogenases/reductases (SDR) family.</text>
</comment>
<dbReference type="PANTHER" id="PTHR43943:SF2">
    <property type="entry name" value="DEHYDROGENASE_REDUCTASE 4"/>
    <property type="match status" value="1"/>
</dbReference>
<accession>A0AB34G892</accession>
<dbReference type="AlphaFoldDB" id="A0AB34G892"/>
<evidence type="ECO:0000313" key="2">
    <source>
        <dbReference type="EMBL" id="KAJ8775921.1"/>
    </source>
</evidence>
<name>A0AB34G892_ESCRO</name>
<proteinExistence type="inferred from homology"/>
<comment type="caution">
    <text evidence="2">The sequence shown here is derived from an EMBL/GenBank/DDBJ whole genome shotgun (WGS) entry which is preliminary data.</text>
</comment>
<sequence>MCSREGLLNFENVEYVVFYLLSGQGPASSLNCPAIDILEFLSTGNELLLLTLRPIYLLPQSASKTVGMGLDKDISYDLSLHFADEEIDEIGFTITRHLVQDGAHVVVSSQKQQNVGLVVAALKGVDLNVMGTVCHVGKGEDREQLVAMGKLCSSGLLSWGVRPEAVSMKFYGFRFGERTQPHLPRKVERSRKIPEQAIAGASLVAQWLRIRLPMQGTQVQSLVQEDTTCRGATKPVQHNY</sequence>